<evidence type="ECO:0000313" key="3">
    <source>
        <dbReference type="Proteomes" id="UP000199337"/>
    </source>
</evidence>
<name>A0A1I2MTB6_9FIRM</name>
<organism evidence="2 3">
    <name type="scientific">Desulfotruncus arcticus DSM 17038</name>
    <dbReference type="NCBI Taxonomy" id="1121424"/>
    <lineage>
        <taxon>Bacteria</taxon>
        <taxon>Bacillati</taxon>
        <taxon>Bacillota</taxon>
        <taxon>Clostridia</taxon>
        <taxon>Eubacteriales</taxon>
        <taxon>Desulfallaceae</taxon>
        <taxon>Desulfotruncus</taxon>
    </lineage>
</organism>
<dbReference type="Gene3D" id="3.90.550.10">
    <property type="entry name" value="Spore Coat Polysaccharide Biosynthesis Protein SpsA, Chain A"/>
    <property type="match status" value="1"/>
</dbReference>
<keyword evidence="3" id="KW-1185">Reference proteome</keyword>
<dbReference type="Proteomes" id="UP000199337">
    <property type="component" value="Unassembled WGS sequence"/>
</dbReference>
<dbReference type="CDD" id="cd04179">
    <property type="entry name" value="DPM_DPG-synthase_like"/>
    <property type="match status" value="1"/>
</dbReference>
<dbReference type="GO" id="GO:0016740">
    <property type="term" value="F:transferase activity"/>
    <property type="evidence" value="ECO:0007669"/>
    <property type="project" value="UniProtKB-KW"/>
</dbReference>
<dbReference type="InterPro" id="IPR050256">
    <property type="entry name" value="Glycosyltransferase_2"/>
</dbReference>
<dbReference type="OrthoDB" id="9810303at2"/>
<feature type="domain" description="Glycosyltransferase 2-like" evidence="1">
    <location>
        <begin position="6"/>
        <end position="119"/>
    </location>
</feature>
<accession>A0A1I2MTB6</accession>
<dbReference type="InterPro" id="IPR001173">
    <property type="entry name" value="Glyco_trans_2-like"/>
</dbReference>
<evidence type="ECO:0000313" key="2">
    <source>
        <dbReference type="EMBL" id="SFF93929.1"/>
    </source>
</evidence>
<dbReference type="PANTHER" id="PTHR48090:SF7">
    <property type="entry name" value="RFBJ PROTEIN"/>
    <property type="match status" value="1"/>
</dbReference>
<dbReference type="SUPFAM" id="SSF53448">
    <property type="entry name" value="Nucleotide-diphospho-sugar transferases"/>
    <property type="match status" value="1"/>
</dbReference>
<dbReference type="EMBL" id="FOOX01000001">
    <property type="protein sequence ID" value="SFF93929.1"/>
    <property type="molecule type" value="Genomic_DNA"/>
</dbReference>
<proteinExistence type="predicted"/>
<gene>
    <name evidence="2" type="ORF">SAMN05660649_00100</name>
</gene>
<dbReference type="Pfam" id="PF00535">
    <property type="entry name" value="Glycos_transf_2"/>
    <property type="match status" value="1"/>
</dbReference>
<dbReference type="RefSeq" id="WP_092467631.1">
    <property type="nucleotide sequence ID" value="NZ_FOOX01000001.1"/>
</dbReference>
<reference evidence="3" key="1">
    <citation type="submission" date="2016-10" db="EMBL/GenBank/DDBJ databases">
        <authorList>
            <person name="Varghese N."/>
            <person name="Submissions S."/>
        </authorList>
    </citation>
    <scope>NUCLEOTIDE SEQUENCE [LARGE SCALE GENOMIC DNA]</scope>
    <source>
        <strain evidence="3">DSM 17038</strain>
    </source>
</reference>
<dbReference type="AlphaFoldDB" id="A0A1I2MTB6"/>
<evidence type="ECO:0000259" key="1">
    <source>
        <dbReference type="Pfam" id="PF00535"/>
    </source>
</evidence>
<dbReference type="PANTHER" id="PTHR48090">
    <property type="entry name" value="UNDECAPRENYL-PHOSPHATE 4-DEOXY-4-FORMAMIDO-L-ARABINOSE TRANSFERASE-RELATED"/>
    <property type="match status" value="1"/>
</dbReference>
<dbReference type="InterPro" id="IPR029044">
    <property type="entry name" value="Nucleotide-diphossugar_trans"/>
</dbReference>
<keyword evidence="2" id="KW-0808">Transferase</keyword>
<protein>
    <submittedName>
        <fullName evidence="2">Glycosyl transferase family 2</fullName>
    </submittedName>
</protein>
<dbReference type="STRING" id="341036.SAMN05660649_00100"/>
<sequence length="228" mass="24338">MTRVTAIIPAYNEARYITDTVASLASIPEINEIIVVNDCSGDGTADLAAAAGARVISLERNMGKGAALNKGVAAAAADIYLILDGDLGTSAREAGRLLRPVLSGRADMTVAQFPPALRKGGFGLVKGLARLGIKLNTGLEMKSPLSGQRAMTRKVLERVIPFASGYGVEVGLTIRTARAGFRVLEVPCAMTHAETGRDLKGFIHRGRQFWHIILVLARIMSFKKPVLR</sequence>